<accession>A0A5S9ILD4</accession>
<evidence type="ECO:0000256" key="7">
    <source>
        <dbReference type="RuleBase" id="RU000382"/>
    </source>
</evidence>
<evidence type="ECO:0000256" key="4">
    <source>
        <dbReference type="ARBA" id="ARBA00022898"/>
    </source>
</evidence>
<dbReference type="Pfam" id="PF00282">
    <property type="entry name" value="Pyridoxal_deC"/>
    <property type="match status" value="1"/>
</dbReference>
<comment type="similarity">
    <text evidence="2 7">Belongs to the group II decarboxylase family.</text>
</comment>
<dbReference type="Gene3D" id="3.40.640.10">
    <property type="entry name" value="Type I PLP-dependent aspartate aminotransferase-like (Major domain)"/>
    <property type="match status" value="1"/>
</dbReference>
<dbReference type="Proteomes" id="UP000326354">
    <property type="component" value="Chromosome"/>
</dbReference>
<keyword evidence="9" id="KW-1185">Reference proteome</keyword>
<organism evidence="8 9">
    <name type="scientific">Uabimicrobium amorphum</name>
    <dbReference type="NCBI Taxonomy" id="2596890"/>
    <lineage>
        <taxon>Bacteria</taxon>
        <taxon>Pseudomonadati</taxon>
        <taxon>Planctomycetota</taxon>
        <taxon>Candidatus Uabimicrobiia</taxon>
        <taxon>Candidatus Uabimicrobiales</taxon>
        <taxon>Candidatus Uabimicrobiaceae</taxon>
        <taxon>Candidatus Uabimicrobium</taxon>
    </lineage>
</organism>
<dbReference type="InterPro" id="IPR015421">
    <property type="entry name" value="PyrdxlP-dep_Trfase_major"/>
</dbReference>
<dbReference type="GO" id="GO:0019752">
    <property type="term" value="P:carboxylic acid metabolic process"/>
    <property type="evidence" value="ECO:0007669"/>
    <property type="project" value="InterPro"/>
</dbReference>
<dbReference type="KEGG" id="uam:UABAM_01048"/>
<evidence type="ECO:0000256" key="5">
    <source>
        <dbReference type="ARBA" id="ARBA00023239"/>
    </source>
</evidence>
<name>A0A5S9ILD4_UABAM</name>
<dbReference type="InterPro" id="IPR002129">
    <property type="entry name" value="PyrdxlP-dep_de-COase"/>
</dbReference>
<keyword evidence="5 7" id="KW-0456">Lyase</keyword>
<evidence type="ECO:0000256" key="6">
    <source>
        <dbReference type="PIRSR" id="PIRSR602129-50"/>
    </source>
</evidence>
<keyword evidence="4 6" id="KW-0663">Pyridoxal phosphate</keyword>
<proteinExistence type="inferred from homology"/>
<dbReference type="PANTHER" id="PTHR45677">
    <property type="entry name" value="GLUTAMATE DECARBOXYLASE-RELATED"/>
    <property type="match status" value="1"/>
</dbReference>
<dbReference type="GO" id="GO:0016831">
    <property type="term" value="F:carboxy-lyase activity"/>
    <property type="evidence" value="ECO:0007669"/>
    <property type="project" value="UniProtKB-KW"/>
</dbReference>
<dbReference type="SUPFAM" id="SSF53383">
    <property type="entry name" value="PLP-dependent transferases"/>
    <property type="match status" value="1"/>
</dbReference>
<dbReference type="OrthoDB" id="9803665at2"/>
<dbReference type="PANTHER" id="PTHR45677:SF8">
    <property type="entry name" value="CYSTEINE SULFINIC ACID DECARBOXYLASE"/>
    <property type="match status" value="1"/>
</dbReference>
<evidence type="ECO:0000313" key="9">
    <source>
        <dbReference type="Proteomes" id="UP000326354"/>
    </source>
</evidence>
<evidence type="ECO:0000256" key="2">
    <source>
        <dbReference type="ARBA" id="ARBA00009533"/>
    </source>
</evidence>
<comment type="cofactor">
    <cofactor evidence="1 6 7">
        <name>pyridoxal 5'-phosphate</name>
        <dbReference type="ChEBI" id="CHEBI:597326"/>
    </cofactor>
</comment>
<dbReference type="GO" id="GO:0030170">
    <property type="term" value="F:pyridoxal phosphate binding"/>
    <property type="evidence" value="ECO:0007669"/>
    <property type="project" value="InterPro"/>
</dbReference>
<evidence type="ECO:0000313" key="8">
    <source>
        <dbReference type="EMBL" id="BBM82705.1"/>
    </source>
</evidence>
<dbReference type="RefSeq" id="WP_151966941.1">
    <property type="nucleotide sequence ID" value="NZ_AP019860.1"/>
</dbReference>
<dbReference type="AlphaFoldDB" id="A0A5S9ILD4"/>
<dbReference type="EMBL" id="AP019860">
    <property type="protein sequence ID" value="BBM82705.1"/>
    <property type="molecule type" value="Genomic_DNA"/>
</dbReference>
<evidence type="ECO:0000256" key="1">
    <source>
        <dbReference type="ARBA" id="ARBA00001933"/>
    </source>
</evidence>
<gene>
    <name evidence="8" type="ORF">UABAM_01048</name>
</gene>
<feature type="modified residue" description="N6-(pyridoxal phosphate)lysine" evidence="6">
    <location>
        <position position="304"/>
    </location>
</feature>
<sequence length="511" mass="57463">MENTIKKLFSSTFTYDIPKDQVTRKSIVDINGGEIEDISENAMGFSEYWQKLQQDIVPRTVEVTNPKFIGHMTSSLPSFFGEISKLITSLNQNVVKTETSHILTFIERKCLEYIHRCVYGDTEYPLAARCGNHMLGTITSNGSLSNTMAMWIARNRALDSEHFSCAEDGMSACLLEKKYRKAVIICSSLAHYSVKKIASLIGIGTNNIISIDVDSNGRMPTDILKKQILQCKKNNICIISIWGIAGTTELGSIDPIDEMAEIAQQHNVHFHVDAAWGGVLALTKYKMLLRGVEKADTVTICGHKQFYLPQGISMMLAKKTQYMNFIETQAKYQARSNSFDLGRWTLEGSRPANSLFLHAALNCIGPKGYESLLQHSFSLCDYFVDKIESTPEFELILPPQMNIVTYRYIPTTLRNKEFYNDAQQQFINSINSSLQKKQWEQGSSFISKTTVNLPQYNFGDTVILRAAIINPLTTTSHLKSILAEQRKIALSLENEILQPSTPQAYSPKALI</sequence>
<protein>
    <submittedName>
        <fullName evidence="8">Decarboxylase</fullName>
    </submittedName>
</protein>
<evidence type="ECO:0000256" key="3">
    <source>
        <dbReference type="ARBA" id="ARBA00022793"/>
    </source>
</evidence>
<reference evidence="8 9" key="1">
    <citation type="submission" date="2019-08" db="EMBL/GenBank/DDBJ databases">
        <title>Complete genome sequence of Candidatus Uab amorphum.</title>
        <authorList>
            <person name="Shiratori T."/>
            <person name="Suzuki S."/>
            <person name="Kakizawa Y."/>
            <person name="Ishida K."/>
        </authorList>
    </citation>
    <scope>NUCLEOTIDE SEQUENCE [LARGE SCALE GENOMIC DNA]</scope>
    <source>
        <strain evidence="8 9">SRT547</strain>
    </source>
</reference>
<dbReference type="Gene3D" id="3.90.1150.10">
    <property type="entry name" value="Aspartate Aminotransferase, domain 1"/>
    <property type="match status" value="1"/>
</dbReference>
<dbReference type="InterPro" id="IPR015424">
    <property type="entry name" value="PyrdxlP-dep_Trfase"/>
</dbReference>
<dbReference type="InterPro" id="IPR015422">
    <property type="entry name" value="PyrdxlP-dep_Trfase_small"/>
</dbReference>
<keyword evidence="3" id="KW-0210">Decarboxylase</keyword>
<dbReference type="GO" id="GO:0005737">
    <property type="term" value="C:cytoplasm"/>
    <property type="evidence" value="ECO:0007669"/>
    <property type="project" value="TreeGrafter"/>
</dbReference>